<dbReference type="InterPro" id="IPR043476">
    <property type="entry name" value="Yro2-like_7TM"/>
</dbReference>
<evidence type="ECO:0008006" key="9">
    <source>
        <dbReference type="Google" id="ProtNLM"/>
    </source>
</evidence>
<evidence type="ECO:0000256" key="6">
    <source>
        <dbReference type="SAM" id="Phobius"/>
    </source>
</evidence>
<evidence type="ECO:0000256" key="4">
    <source>
        <dbReference type="ARBA" id="ARBA00022989"/>
    </source>
</evidence>
<keyword evidence="8" id="KW-1185">Reference proteome</keyword>
<proteinExistence type="inferred from homology"/>
<keyword evidence="4 6" id="KW-1133">Transmembrane helix</keyword>
<dbReference type="SUPFAM" id="SSF81321">
    <property type="entry name" value="Family A G protein-coupled receptor-like"/>
    <property type="match status" value="1"/>
</dbReference>
<keyword evidence="5 6" id="KW-0472">Membrane</keyword>
<dbReference type="EMBL" id="BLZA01000002">
    <property type="protein sequence ID" value="GHJ83665.1"/>
    <property type="molecule type" value="Genomic_DNA"/>
</dbReference>
<feature type="transmembrane region" description="Helical" evidence="6">
    <location>
        <begin position="56"/>
        <end position="77"/>
    </location>
</feature>
<dbReference type="PANTHER" id="PTHR28286">
    <property type="match status" value="1"/>
</dbReference>
<dbReference type="GO" id="GO:0005886">
    <property type="term" value="C:plasma membrane"/>
    <property type="evidence" value="ECO:0007669"/>
    <property type="project" value="TreeGrafter"/>
</dbReference>
<comment type="caution">
    <text evidence="7">The sequence shown here is derived from an EMBL/GenBank/DDBJ whole genome shotgun (WGS) entry which is preliminary data.</text>
</comment>
<dbReference type="Gene3D" id="1.20.1070.10">
    <property type="entry name" value="Rhodopsin 7-helix transmembrane proteins"/>
    <property type="match status" value="1"/>
</dbReference>
<dbReference type="InterPro" id="IPR001425">
    <property type="entry name" value="Arc/bac/fun_rhodopsins"/>
</dbReference>
<dbReference type="PRINTS" id="PR00251">
    <property type="entry name" value="BACTRLOPSIN"/>
</dbReference>
<dbReference type="OrthoDB" id="536545at2759"/>
<evidence type="ECO:0000313" key="7">
    <source>
        <dbReference type="EMBL" id="GHJ83665.1"/>
    </source>
</evidence>
<protein>
    <recommendedName>
        <fullName evidence="9">Bacteriorhodopsin</fullName>
    </recommendedName>
</protein>
<dbReference type="FunFam" id="1.20.1070.10:FF:000160">
    <property type="entry name" value="Related to Opsin-1"/>
    <property type="match status" value="1"/>
</dbReference>
<comment type="subcellular location">
    <subcellularLocation>
        <location evidence="1">Membrane</location>
        <topology evidence="1">Multi-pass membrane protein</topology>
    </subcellularLocation>
</comment>
<dbReference type="CDD" id="cd15239">
    <property type="entry name" value="7tm_YRO2_fungal-like"/>
    <property type="match status" value="1"/>
</dbReference>
<dbReference type="Proteomes" id="UP000620104">
    <property type="component" value="Unassembled WGS sequence"/>
</dbReference>
<dbReference type="SMART" id="SM01021">
    <property type="entry name" value="Bac_rhodopsin"/>
    <property type="match status" value="1"/>
</dbReference>
<dbReference type="AlphaFoldDB" id="A0A8H3YBX1"/>
<accession>A0A8H3YBX1</accession>
<keyword evidence="3 6" id="KW-0812">Transmembrane</keyword>
<reference evidence="7" key="1">
    <citation type="submission" date="2020-07" db="EMBL/GenBank/DDBJ databases">
        <title>Draft Genome Sequence of a Deep-Sea Yeast, Naganishia (Cryptococcus) liquefaciens strain N6.</title>
        <authorList>
            <person name="Han Y.W."/>
            <person name="Kajitani R."/>
            <person name="Morimoto H."/>
            <person name="Parhat M."/>
            <person name="Tsubouchi H."/>
            <person name="Bakenova O."/>
            <person name="Ogata M."/>
            <person name="Argunhan B."/>
            <person name="Aoki R."/>
            <person name="Kajiwara S."/>
            <person name="Itoh T."/>
            <person name="Iwasaki H."/>
        </authorList>
    </citation>
    <scope>NUCLEOTIDE SEQUENCE</scope>
    <source>
        <strain evidence="7">N6</strain>
    </source>
</reference>
<comment type="similarity">
    <text evidence="2">Belongs to the archaeal/bacterial/fungal opsin family.</text>
</comment>
<feature type="transmembrane region" description="Helical" evidence="6">
    <location>
        <begin position="185"/>
        <end position="208"/>
    </location>
</feature>
<dbReference type="Pfam" id="PF01036">
    <property type="entry name" value="Bac_rhodopsin"/>
    <property type="match status" value="1"/>
</dbReference>
<feature type="transmembrane region" description="Helical" evidence="6">
    <location>
        <begin position="125"/>
        <end position="145"/>
    </location>
</feature>
<feature type="transmembrane region" description="Helical" evidence="6">
    <location>
        <begin position="97"/>
        <end position="118"/>
    </location>
</feature>
<name>A0A8H3YBX1_9TREE</name>
<evidence type="ECO:0000256" key="3">
    <source>
        <dbReference type="ARBA" id="ARBA00022692"/>
    </source>
</evidence>
<dbReference type="GO" id="GO:0005783">
    <property type="term" value="C:endoplasmic reticulum"/>
    <property type="evidence" value="ECO:0007669"/>
    <property type="project" value="TreeGrafter"/>
</dbReference>
<organism evidence="7 8">
    <name type="scientific">Naganishia liquefaciens</name>
    <dbReference type="NCBI Taxonomy" id="104408"/>
    <lineage>
        <taxon>Eukaryota</taxon>
        <taxon>Fungi</taxon>
        <taxon>Dikarya</taxon>
        <taxon>Basidiomycota</taxon>
        <taxon>Agaricomycotina</taxon>
        <taxon>Tremellomycetes</taxon>
        <taxon>Filobasidiales</taxon>
        <taxon>Filobasidiaceae</taxon>
        <taxon>Naganishia</taxon>
    </lineage>
</organism>
<feature type="transmembrane region" description="Helical" evidence="6">
    <location>
        <begin position="24"/>
        <end position="44"/>
    </location>
</feature>
<gene>
    <name evidence="7" type="ORF">NliqN6_0067</name>
</gene>
<feature type="transmembrane region" description="Helical" evidence="6">
    <location>
        <begin position="220"/>
        <end position="242"/>
    </location>
</feature>
<feature type="transmembrane region" description="Helical" evidence="6">
    <location>
        <begin position="151"/>
        <end position="173"/>
    </location>
</feature>
<dbReference type="PANTHER" id="PTHR28286:SF1">
    <property type="entry name" value="30 KDA HEAT SHOCK PROTEIN-RELATED"/>
    <property type="match status" value="1"/>
</dbReference>
<evidence type="ECO:0000313" key="8">
    <source>
        <dbReference type="Proteomes" id="UP000620104"/>
    </source>
</evidence>
<evidence type="ECO:0000256" key="5">
    <source>
        <dbReference type="ARBA" id="ARBA00023136"/>
    </source>
</evidence>
<sequence>MANDAISVNPSRADIGINTKGSDWLWAVFAVMLFTDLLFMGWMFTVPKGRRAFHHLAILILTTASIAYFSMASNLGGTPIYVEFNGDAQNLTRDIWYVRYIDWVITTPALLLELVLATGLPLSDIIALIFFDEVMIITGLVGALVASSYKWGYYAFGCAALIYIWVILLGPALKSSTALGPEFKKSYMISACYLSFLWTLYPIAWGLADGANVISPDSEMIFYGILDLLAKPVFTFLHVFMISRLDYTKMQLQSGKFSEGASMIRENELSNVNNTALKNARADATATGRFSEATAREV</sequence>
<evidence type="ECO:0000256" key="1">
    <source>
        <dbReference type="ARBA" id="ARBA00004141"/>
    </source>
</evidence>
<evidence type="ECO:0000256" key="2">
    <source>
        <dbReference type="ARBA" id="ARBA00008130"/>
    </source>
</evidence>